<protein>
    <submittedName>
        <fullName evidence="5">Golgi phosphoprotein 3 (GPP34)</fullName>
    </submittedName>
</protein>
<dbReference type="GO" id="GO:0070273">
    <property type="term" value="F:phosphatidylinositol-4-phosphate binding"/>
    <property type="evidence" value="ECO:0007669"/>
    <property type="project" value="InterPro"/>
</dbReference>
<dbReference type="GO" id="GO:0006890">
    <property type="term" value="P:retrograde vesicle-mediated transport, Golgi to endoplasmic reticulum"/>
    <property type="evidence" value="ECO:0007669"/>
    <property type="project" value="TreeGrafter"/>
</dbReference>
<dbReference type="Gene3D" id="1.10.3630.10">
    <property type="entry name" value="yeast vps74-n-term truncation variant domain like"/>
    <property type="match status" value="1"/>
</dbReference>
<dbReference type="GO" id="GO:0048194">
    <property type="term" value="P:Golgi vesicle budding"/>
    <property type="evidence" value="ECO:0007669"/>
    <property type="project" value="TreeGrafter"/>
</dbReference>
<gene>
    <name evidence="5" type="ORF">SAMN04488070_1552</name>
</gene>
<dbReference type="Pfam" id="PF05719">
    <property type="entry name" value="GPP34"/>
    <property type="match status" value="1"/>
</dbReference>
<organism evidence="5 6">
    <name type="scientific">Pseudidiomarina maritima</name>
    <dbReference type="NCBI Taxonomy" id="519453"/>
    <lineage>
        <taxon>Bacteria</taxon>
        <taxon>Pseudomonadati</taxon>
        <taxon>Pseudomonadota</taxon>
        <taxon>Gammaproteobacteria</taxon>
        <taxon>Alteromonadales</taxon>
        <taxon>Idiomarinaceae</taxon>
        <taxon>Pseudidiomarina</taxon>
    </lineage>
</organism>
<reference evidence="6" key="1">
    <citation type="submission" date="2016-10" db="EMBL/GenBank/DDBJ databases">
        <authorList>
            <person name="Varghese N."/>
            <person name="Submissions S."/>
        </authorList>
    </citation>
    <scope>NUCLEOTIDE SEQUENCE [LARGE SCALE GENOMIC DNA]</scope>
    <source>
        <strain evidence="6">CGMCC 1.7285</strain>
    </source>
</reference>
<keyword evidence="3" id="KW-0446">Lipid-binding</keyword>
<dbReference type="GO" id="GO:0012505">
    <property type="term" value="C:endomembrane system"/>
    <property type="evidence" value="ECO:0007669"/>
    <property type="project" value="UniProtKB-ARBA"/>
</dbReference>
<comment type="subcellular location">
    <subcellularLocation>
        <location evidence="1">Golgi apparatus membrane</location>
        <topology evidence="1">Peripheral membrane protein</topology>
        <orientation evidence="1">Cytoplasmic side</orientation>
    </subcellularLocation>
</comment>
<evidence type="ECO:0000313" key="6">
    <source>
        <dbReference type="Proteomes" id="UP000199424"/>
    </source>
</evidence>
<dbReference type="GO" id="GO:0043001">
    <property type="term" value="P:Golgi to plasma membrane protein transport"/>
    <property type="evidence" value="ECO:0007669"/>
    <property type="project" value="TreeGrafter"/>
</dbReference>
<accession>A0A1I6H789</accession>
<dbReference type="GO" id="GO:0005829">
    <property type="term" value="C:cytosol"/>
    <property type="evidence" value="ECO:0007669"/>
    <property type="project" value="TreeGrafter"/>
</dbReference>
<dbReference type="AlphaFoldDB" id="A0A1I6H789"/>
<evidence type="ECO:0000256" key="4">
    <source>
        <dbReference type="ARBA" id="ARBA00023136"/>
    </source>
</evidence>
<proteinExistence type="predicted"/>
<keyword evidence="2" id="KW-0333">Golgi apparatus</keyword>
<dbReference type="EMBL" id="FOYU01000002">
    <property type="protein sequence ID" value="SFR50292.1"/>
    <property type="molecule type" value="Genomic_DNA"/>
</dbReference>
<dbReference type="GO" id="GO:0007030">
    <property type="term" value="P:Golgi organization"/>
    <property type="evidence" value="ECO:0007669"/>
    <property type="project" value="TreeGrafter"/>
</dbReference>
<evidence type="ECO:0000256" key="3">
    <source>
        <dbReference type="ARBA" id="ARBA00023121"/>
    </source>
</evidence>
<evidence type="ECO:0000256" key="2">
    <source>
        <dbReference type="ARBA" id="ARBA00023034"/>
    </source>
</evidence>
<dbReference type="PANTHER" id="PTHR12704:SF2">
    <property type="entry name" value="GOLGI PHOSPHOPROTEIN 3 HOMOLOG SAURON"/>
    <property type="match status" value="1"/>
</dbReference>
<evidence type="ECO:0000313" key="5">
    <source>
        <dbReference type="EMBL" id="SFR50292.1"/>
    </source>
</evidence>
<dbReference type="PANTHER" id="PTHR12704">
    <property type="entry name" value="TRANS-GOLGI PROTEIN GMX33"/>
    <property type="match status" value="1"/>
</dbReference>
<name>A0A1I6H789_9GAMM</name>
<dbReference type="InterPro" id="IPR038261">
    <property type="entry name" value="GPP34-like_sf"/>
</dbReference>
<keyword evidence="4" id="KW-0472">Membrane</keyword>
<keyword evidence="6" id="KW-1185">Reference proteome</keyword>
<dbReference type="InterPro" id="IPR008628">
    <property type="entry name" value="GPP34-like"/>
</dbReference>
<dbReference type="Proteomes" id="UP000199424">
    <property type="component" value="Unassembled WGS sequence"/>
</dbReference>
<evidence type="ECO:0000256" key="1">
    <source>
        <dbReference type="ARBA" id="ARBA00004255"/>
    </source>
</evidence>
<sequence length="238" mass="26542">MQHTNELQVKLYEGLVLLSLHDEKGTSEGWYIEYTVAAAVLAELLLAKRIQVNADNKDKIEVLDASPTGDQVMDEVLQKIATKKRPDILKNWVMSIANIPKLKHKVAEQLVADGIIKSDEKKVLWIFTQKIYPEVNPEPERHLRHEMRRLVLDKPLEIDPRVALMVALAKSAYLLKDVFSKEELKTHKKRIEQIAKGEELGALTQDVIDAVQAAVMVAVMLPAMLAATTASTSSSGGC</sequence>
<dbReference type="RefSeq" id="WP_092857267.1">
    <property type="nucleotide sequence ID" value="NZ_FOYU01000002.1"/>
</dbReference>